<evidence type="ECO:0000256" key="3">
    <source>
        <dbReference type="ARBA" id="ARBA00022729"/>
    </source>
</evidence>
<dbReference type="Gene3D" id="2.60.40.10">
    <property type="entry name" value="Immunoglobulins"/>
    <property type="match status" value="2"/>
</dbReference>
<dbReference type="InterPro" id="IPR041813">
    <property type="entry name" value="A2M_TED"/>
</dbReference>
<protein>
    <recommendedName>
        <fullName evidence="10">TEP1-F</fullName>
    </recommendedName>
</protein>
<dbReference type="Gene3D" id="2.60.40.1940">
    <property type="match status" value="1"/>
</dbReference>
<dbReference type="Gene3D" id="2.60.40.2950">
    <property type="match status" value="1"/>
</dbReference>
<keyword evidence="4" id="KW-0722">Serine protease inhibitor</keyword>
<evidence type="ECO:0000259" key="13">
    <source>
        <dbReference type="SMART" id="SM01361"/>
    </source>
</evidence>
<dbReference type="InterPro" id="IPR014756">
    <property type="entry name" value="Ig_E-set"/>
</dbReference>
<dbReference type="Pfam" id="PF07678">
    <property type="entry name" value="TED_complement"/>
    <property type="match status" value="1"/>
</dbReference>
<evidence type="ECO:0000256" key="4">
    <source>
        <dbReference type="ARBA" id="ARBA00022900"/>
    </source>
</evidence>
<evidence type="ECO:0000256" key="2">
    <source>
        <dbReference type="ARBA" id="ARBA00022690"/>
    </source>
</evidence>
<feature type="non-terminal residue" evidence="14">
    <location>
        <position position="1"/>
    </location>
</feature>
<dbReference type="Pfam" id="PF07703">
    <property type="entry name" value="A2M_BRD"/>
    <property type="match status" value="1"/>
</dbReference>
<comment type="function">
    <text evidence="8">Binds covalently through a thioester bond to the pathogen surface resulting in pathogen clearance.</text>
</comment>
<evidence type="ECO:0000259" key="12">
    <source>
        <dbReference type="SMART" id="SM01360"/>
    </source>
</evidence>
<sequence length="1499" mass="167663">ANAAKPTYTVVAPIKLRPNAEYHVSISVYDSPQPIEVDVTVSGPSESGSFNSNSKTVVVNPSETRILNLEIGEWSKGNYKLIVGGRGAFQFKNETSLEYQQKSYSVFIQTDKAIYKPGQLVQFRAIVVNPSLVPSVTGALDIYIKDAKGNRIKQWTRVFTSKGVVSQELQLSEQPVLGDWTIFVEVLGQKFQKSFTVAEYVLPTFDVEVLLPPYATYNRSDVVATVKAIYTYGKPVKGEVTLTVQPKVRYNMLSVRPLEQFQTKTTIDGSVDIPVTIVRDLNLKTDFFEREIEFFALVEEGLTGRKYNKSNSVKIHDKEVKVELIKTSKTFKPGLKYTAILKVVYQDDKPVDENGPQLKLKYGFSYNEDDWNNTLFLTPVNGLITLEIYPPRIKDIMVLSLRAEYKGQTYYLESIESAQSPSNNFIQVIKSDKTDARVGEEVRFMVNATEPLTRIVYEVMGRGDIVLARSVDVPNSNSFDFSLMATHKMAPKARVVCYYVRPDNQEVVADALNFDVEGVFKTQVTVDTNVRETKPGALVDVRVDTKPNAYVGILGIDQSVLLLKSGNDITQQDVINELQTYDTGKTSNRHLPRWYRNKRSLWWPGSSTTGEIFDDSGVVILSNGLIHRHIHMNSEPRVLDEADGSMAASFGSNELPTNSKQTNDVNKVRKNFVETWLWNSTITGDNIRLDDFILEDRLQPPDFHLSQTPDSRIVLRKEFPETWLWTNQMAGNDGSAVITSPIPDTITSWFISAFAMDQVTGLGIAPTSAKVTVFRPFFIKLSLPYSIIRGESVALQAIVFNYFNKPIEAEVVMDNRNNEFEFTNAANEIEFADTKKVTEKKKFITIPANDGVSVTFLITPKKIGYIDIKLTATAPTAGDSVLKKLLVKPEGQTQYFNKAVLIDLKDSPNVIKKNISVVIPNNAVPGSERVTISGIGDIMGPTVNNLDDLLRMPYGCGEQNMLRTNRLTPAIKSKAISNIESGYQRELTYKRDDGSFSAFGNNDKSGSTWLTAFVVKSFIQAKALVDIDQKVVEKSIEWLINRQKPDGSFSEPGEVHHKAMQGGSTGGLGVLTAYVLIAILKDTTAKRDRRAELSRAESYIWNEFTSSRNPYDLSIITHALHLADSPYRDNAFNRLMSFAKKSPDYMWWEEDREEATNQTEKQSAHFFYPRSNDVEMTAYALLTLVARSDLENAVPVLRWLISKQNSNGGFSSTQDTVIGIQALGGLAQRISSTTVSLNVKYNYKADDRHDTKDMKIDSNNAIVLQRIELPLSTKYVEVEASGFGAAIVQVSWQYNLAVSAEQPAFFLNPLIDKTSTENYLQLSVCTHYKEGNATNMAVMEVELPSGYVADVEALPSVTRAKEIKRIDTSKGDTNITRDEICLTVPAHRTHRVANNKPVPVTVYDYYDRQQTSRILYEPKLVTFCDLCQTTADEPFCDLCQTTADEPVCQKCALRSSSGDEDLTGSGKIIGSSDTGLRPMTMWSLLVVTIASIELYQIWS</sequence>
<dbReference type="SMART" id="SM01360">
    <property type="entry name" value="A2M"/>
    <property type="match status" value="1"/>
</dbReference>
<comment type="similarity">
    <text evidence="1">Belongs to the protease inhibitor I39 (alpha-2-macroglobulin) family.</text>
</comment>
<evidence type="ECO:0000259" key="11">
    <source>
        <dbReference type="SMART" id="SM01359"/>
    </source>
</evidence>
<evidence type="ECO:0000313" key="15">
    <source>
        <dbReference type="Proteomes" id="UP000728032"/>
    </source>
</evidence>
<dbReference type="OrthoDB" id="6510601at2759"/>
<evidence type="ECO:0000256" key="7">
    <source>
        <dbReference type="ARBA" id="ARBA00023180"/>
    </source>
</evidence>
<dbReference type="SMART" id="SM01359">
    <property type="entry name" value="A2M_N_2"/>
    <property type="match status" value="1"/>
</dbReference>
<dbReference type="InterPro" id="IPR011625">
    <property type="entry name" value="A2M_N_BRD"/>
</dbReference>
<name>A0A7R9QE83_9ACAR</name>
<keyword evidence="15" id="KW-1185">Reference proteome</keyword>
<dbReference type="InterPro" id="IPR041555">
    <property type="entry name" value="MG3"/>
</dbReference>
<keyword evidence="7" id="KW-0325">Glycoprotein</keyword>
<dbReference type="GO" id="GO:0004867">
    <property type="term" value="F:serine-type endopeptidase inhibitor activity"/>
    <property type="evidence" value="ECO:0007669"/>
    <property type="project" value="UniProtKB-KW"/>
</dbReference>
<dbReference type="InterPro" id="IPR047565">
    <property type="entry name" value="Alpha-macroglob_thiol-ester_cl"/>
</dbReference>
<dbReference type="InterPro" id="IPR001599">
    <property type="entry name" value="Macroglobln_a2"/>
</dbReference>
<dbReference type="SUPFAM" id="SSF48239">
    <property type="entry name" value="Terpenoid cyclases/Protein prenyltransferases"/>
    <property type="match status" value="1"/>
</dbReference>
<keyword evidence="6" id="KW-1015">Disulfide bond</keyword>
<feature type="domain" description="Alpha-macroglobulin receptor-binding" evidence="13">
    <location>
        <begin position="1334"/>
        <end position="1416"/>
    </location>
</feature>
<dbReference type="GO" id="GO:0005615">
    <property type="term" value="C:extracellular space"/>
    <property type="evidence" value="ECO:0007669"/>
    <property type="project" value="InterPro"/>
</dbReference>
<accession>A0A7R9QE83</accession>
<dbReference type="PROSITE" id="PS00477">
    <property type="entry name" value="ALPHA_2_MACROGLOBULIN"/>
    <property type="match status" value="1"/>
</dbReference>
<dbReference type="EMBL" id="OC915967">
    <property type="protein sequence ID" value="CAD7642629.1"/>
    <property type="molecule type" value="Genomic_DNA"/>
</dbReference>
<dbReference type="InterPro" id="IPR011626">
    <property type="entry name" value="Alpha-macroglobulin_TED"/>
</dbReference>
<dbReference type="InterPro" id="IPR019742">
    <property type="entry name" value="MacrogloblnA2_CS"/>
</dbReference>
<reference evidence="14" key="1">
    <citation type="submission" date="2020-11" db="EMBL/GenBank/DDBJ databases">
        <authorList>
            <person name="Tran Van P."/>
        </authorList>
    </citation>
    <scope>NUCLEOTIDE SEQUENCE</scope>
</reference>
<evidence type="ECO:0000256" key="8">
    <source>
        <dbReference type="ARBA" id="ARBA00057615"/>
    </source>
</evidence>
<dbReference type="Gene3D" id="2.20.130.20">
    <property type="match status" value="1"/>
</dbReference>
<dbReference type="Gene3D" id="6.20.50.160">
    <property type="match status" value="1"/>
</dbReference>
<keyword evidence="3" id="KW-0732">Signal</keyword>
<dbReference type="SMART" id="SM01361">
    <property type="entry name" value="A2M_recep"/>
    <property type="match status" value="1"/>
</dbReference>
<dbReference type="Gene3D" id="1.50.10.20">
    <property type="match status" value="1"/>
</dbReference>
<feature type="domain" description="Alpha-2-macroglobulin" evidence="12">
    <location>
        <begin position="722"/>
        <end position="813"/>
    </location>
</feature>
<proteinExistence type="inferred from homology"/>
<dbReference type="CDD" id="cd02897">
    <property type="entry name" value="A2M_2"/>
    <property type="match status" value="1"/>
</dbReference>
<comment type="subunit">
    <text evidence="9">Heterodimer of a TEP1-N chain and an TEP1-C chain non-covalently linked. Forms a complex composed of TEP1-N and TEP1-C heterodimer, LRIM1 and APL1C; the interaction stabilizes TEP1-N and TEP1-C heterodimer, prevents its binding to tissues while circulating in the hemolymph and protects the thioester bond from hydrolysis. Mature TEP1 and to a lesser extent full-length TEP1 interact with SPCLIP1; the interaction is induced by microbial infection.</text>
</comment>
<dbReference type="InterPro" id="IPR008930">
    <property type="entry name" value="Terpenoid_cyclase/PrenylTrfase"/>
</dbReference>
<feature type="domain" description="Alpha-2-macroglobulin bait region" evidence="11">
    <location>
        <begin position="426"/>
        <end position="563"/>
    </location>
</feature>
<dbReference type="FunFam" id="2.60.40.1930:FF:000001">
    <property type="entry name" value="CD109 isoform 3"/>
    <property type="match status" value="1"/>
</dbReference>
<dbReference type="InterPro" id="IPR036595">
    <property type="entry name" value="A-macroglobulin_rcpt-bd_sf"/>
</dbReference>
<dbReference type="SUPFAM" id="SSF81296">
    <property type="entry name" value="E set domains"/>
    <property type="match status" value="1"/>
</dbReference>
<dbReference type="Pfam" id="PF17791">
    <property type="entry name" value="MG3"/>
    <property type="match status" value="1"/>
</dbReference>
<dbReference type="InterPro" id="IPR013783">
    <property type="entry name" value="Ig-like_fold"/>
</dbReference>
<dbReference type="InterPro" id="IPR009048">
    <property type="entry name" value="A-macroglobulin_rcpt-bd"/>
</dbReference>
<evidence type="ECO:0000313" key="14">
    <source>
        <dbReference type="EMBL" id="CAD7642629.1"/>
    </source>
</evidence>
<dbReference type="SUPFAM" id="SSF49410">
    <property type="entry name" value="Alpha-macroglobulin receptor domain"/>
    <property type="match status" value="1"/>
</dbReference>
<evidence type="ECO:0000256" key="6">
    <source>
        <dbReference type="ARBA" id="ARBA00023157"/>
    </source>
</evidence>
<dbReference type="PANTHER" id="PTHR11412:SF136">
    <property type="entry name" value="CD109 ANTIGEN"/>
    <property type="match status" value="1"/>
</dbReference>
<dbReference type="Gene3D" id="2.60.120.1540">
    <property type="match status" value="1"/>
</dbReference>
<keyword evidence="2" id="KW-0646">Protease inhibitor</keyword>
<evidence type="ECO:0000256" key="9">
    <source>
        <dbReference type="ARBA" id="ARBA00063781"/>
    </source>
</evidence>
<dbReference type="EMBL" id="CAJPVJ010001142">
    <property type="protein sequence ID" value="CAG2164131.1"/>
    <property type="molecule type" value="Genomic_DNA"/>
</dbReference>
<organism evidence="14">
    <name type="scientific">Oppiella nova</name>
    <dbReference type="NCBI Taxonomy" id="334625"/>
    <lineage>
        <taxon>Eukaryota</taxon>
        <taxon>Metazoa</taxon>
        <taxon>Ecdysozoa</taxon>
        <taxon>Arthropoda</taxon>
        <taxon>Chelicerata</taxon>
        <taxon>Arachnida</taxon>
        <taxon>Acari</taxon>
        <taxon>Acariformes</taxon>
        <taxon>Sarcoptiformes</taxon>
        <taxon>Oribatida</taxon>
        <taxon>Brachypylina</taxon>
        <taxon>Oppioidea</taxon>
        <taxon>Oppiidae</taxon>
        <taxon>Oppiella</taxon>
    </lineage>
</organism>
<dbReference type="Pfam" id="PF01835">
    <property type="entry name" value="MG2"/>
    <property type="match status" value="1"/>
</dbReference>
<gene>
    <name evidence="14" type="ORF">ONB1V03_LOCUS3691</name>
</gene>
<dbReference type="Pfam" id="PF00207">
    <property type="entry name" value="A2M"/>
    <property type="match status" value="1"/>
</dbReference>
<dbReference type="InterPro" id="IPR002890">
    <property type="entry name" value="MG2"/>
</dbReference>
<evidence type="ECO:0000256" key="10">
    <source>
        <dbReference type="ARBA" id="ARBA00078071"/>
    </source>
</evidence>
<dbReference type="Pfam" id="PF07677">
    <property type="entry name" value="A2M_recep"/>
    <property type="match status" value="1"/>
</dbReference>
<dbReference type="SMART" id="SM01419">
    <property type="entry name" value="Thiol-ester_cl"/>
    <property type="match status" value="1"/>
</dbReference>
<evidence type="ECO:0000256" key="1">
    <source>
        <dbReference type="ARBA" id="ARBA00010952"/>
    </source>
</evidence>
<dbReference type="PANTHER" id="PTHR11412">
    <property type="entry name" value="MACROGLOBULIN / COMPLEMENT"/>
    <property type="match status" value="1"/>
</dbReference>
<evidence type="ECO:0000256" key="5">
    <source>
        <dbReference type="ARBA" id="ARBA00022966"/>
    </source>
</evidence>
<dbReference type="Gene3D" id="2.60.40.1930">
    <property type="match status" value="2"/>
</dbReference>
<dbReference type="Proteomes" id="UP000728032">
    <property type="component" value="Unassembled WGS sequence"/>
</dbReference>
<dbReference type="Gene3D" id="2.60.40.690">
    <property type="entry name" value="Alpha-macroglobulin, receptor-binding domain"/>
    <property type="match status" value="1"/>
</dbReference>
<dbReference type="InterPro" id="IPR050473">
    <property type="entry name" value="A2M/Complement_sys"/>
</dbReference>
<keyword evidence="5" id="KW-0882">Thioester bond</keyword>